<comment type="caution">
    <text evidence="2">The sequence shown here is derived from an EMBL/GenBank/DDBJ whole genome shotgun (WGS) entry which is preliminary data.</text>
</comment>
<evidence type="ECO:0000313" key="2">
    <source>
        <dbReference type="EMBL" id="ESL07045.1"/>
    </source>
</evidence>
<dbReference type="VEuPathDB" id="TriTrypDB:TRSC58_05272"/>
<evidence type="ECO:0000313" key="3">
    <source>
        <dbReference type="Proteomes" id="UP000031737"/>
    </source>
</evidence>
<dbReference type="EMBL" id="AUPL01005272">
    <property type="protein sequence ID" value="ESL07045.1"/>
    <property type="molecule type" value="Genomic_DNA"/>
</dbReference>
<organism evidence="2 3">
    <name type="scientific">Trypanosoma rangeli SC58</name>
    <dbReference type="NCBI Taxonomy" id="429131"/>
    <lineage>
        <taxon>Eukaryota</taxon>
        <taxon>Discoba</taxon>
        <taxon>Euglenozoa</taxon>
        <taxon>Kinetoplastea</taxon>
        <taxon>Metakinetoplastina</taxon>
        <taxon>Trypanosomatida</taxon>
        <taxon>Trypanosomatidae</taxon>
        <taxon>Trypanosoma</taxon>
        <taxon>Herpetosoma</taxon>
    </lineage>
</organism>
<reference evidence="2 3" key="1">
    <citation type="submission" date="2013-07" db="EMBL/GenBank/DDBJ databases">
        <authorList>
            <person name="Stoco P.H."/>
            <person name="Wagner G."/>
            <person name="Gerber A."/>
            <person name="Zaha A."/>
            <person name="Thompson C."/>
            <person name="Bartholomeu D.C."/>
            <person name="Luckemeyer D.D."/>
            <person name="Bahia D."/>
            <person name="Loreto E."/>
            <person name="Prestes E.B."/>
            <person name="Lima F.M."/>
            <person name="Rodrigues-Luiz G."/>
            <person name="Vallejo G.A."/>
            <person name="Filho J.F."/>
            <person name="Monteiro K.M."/>
            <person name="Tyler K.M."/>
            <person name="de Almeida L.G."/>
            <person name="Ortiz M.F."/>
            <person name="Siervo M.A."/>
            <person name="de Moraes M.H."/>
            <person name="Cunha O.L."/>
            <person name="Mendonca-Neto R."/>
            <person name="Silva R."/>
            <person name="Teixeira S.M."/>
            <person name="Murta S.M."/>
            <person name="Sincero T.C."/>
            <person name="Mendes T.A."/>
            <person name="Urmenyi T.P."/>
            <person name="Silva V.G."/>
            <person name="da Rocha W.D."/>
            <person name="Andersson B."/>
            <person name="Romanha A.J."/>
            <person name="Steindel M."/>
            <person name="de Vasconcelos A.T."/>
            <person name="Grisard E.C."/>
        </authorList>
    </citation>
    <scope>NUCLEOTIDE SEQUENCE [LARGE SCALE GENOMIC DNA]</scope>
    <source>
        <strain evidence="2 3">SC58</strain>
    </source>
</reference>
<dbReference type="OrthoDB" id="270720at2759"/>
<dbReference type="Proteomes" id="UP000031737">
    <property type="component" value="Unassembled WGS sequence"/>
</dbReference>
<gene>
    <name evidence="2" type="ORF">TRSC58_05272</name>
</gene>
<feature type="region of interest" description="Disordered" evidence="1">
    <location>
        <begin position="63"/>
        <end position="91"/>
    </location>
</feature>
<name>A0A061IY89_TRYRA</name>
<sequence>MVLSVAGLSVPLELTPCETFQLPRIPSMKPLRLFSTSDYAKDDAGDTEEEATAGRAARFVPFIAPSAPRPPARPSETSALASSPPPRPMITDSHIMRLVSDGRIEMFPAVPPPSSDGNGVVMLSCYQRRTLLPPTPPRPTLDKSDRIMWDCWQTQPVPKYHGHVEPNTRRGMPEWQHVPFACPFLRPDVEDVDRVVRGGDTVRWSPKPLVGPQVFSVKDTGASGVSVVQRAL</sequence>
<evidence type="ECO:0000256" key="1">
    <source>
        <dbReference type="SAM" id="MobiDB-lite"/>
    </source>
</evidence>
<dbReference type="AlphaFoldDB" id="A0A061IY89"/>
<keyword evidence="3" id="KW-1185">Reference proteome</keyword>
<accession>A0A061IY89</accession>
<proteinExistence type="predicted"/>
<protein>
    <submittedName>
        <fullName evidence="2">Uncharacterized protein</fullName>
    </submittedName>
</protein>